<dbReference type="InterPro" id="IPR008979">
    <property type="entry name" value="Galactose-bd-like_sf"/>
</dbReference>
<dbReference type="Proteomes" id="UP000799437">
    <property type="component" value="Unassembled WGS sequence"/>
</dbReference>
<dbReference type="PANTHER" id="PTHR32208">
    <property type="entry name" value="SECRETED PROTEIN-RELATED"/>
    <property type="match status" value="1"/>
</dbReference>
<dbReference type="InterPro" id="IPR000421">
    <property type="entry name" value="FA58C"/>
</dbReference>
<keyword evidence="1" id="KW-0732">Signal</keyword>
<dbReference type="InterPro" id="IPR011043">
    <property type="entry name" value="Gal_Oxase/kelch_b-propeller"/>
</dbReference>
<keyword evidence="4" id="KW-1185">Reference proteome</keyword>
<dbReference type="PROSITE" id="PS50022">
    <property type="entry name" value="FA58C_3"/>
    <property type="match status" value="1"/>
</dbReference>
<feature type="chain" id="PRO_5025442278" evidence="1">
    <location>
        <begin position="20"/>
        <end position="710"/>
    </location>
</feature>
<evidence type="ECO:0000313" key="3">
    <source>
        <dbReference type="EMBL" id="KAF2758544.1"/>
    </source>
</evidence>
<dbReference type="AlphaFoldDB" id="A0A6A6W949"/>
<gene>
    <name evidence="3" type="ORF">EJ05DRAFT_485658</name>
</gene>
<sequence>MSFQPLCILLLLRIVLVSAAGAAIARNGWTITADNSHAGNGPELAIYGRTDTFYHSEYVPNSPLPHVVVVDMKQQHPVNGISYQPRQDNFNNGNVGQHIIELSIDGKSWTAPVALGTYFNDKTTKVTSFVTRSARYVKFTAVTEAQNPNNPWTSIAELNILSPGEQAVQAPDPRLGLWMHTIDFPLVPVAAAQMYDTGEILVWSSSGRENFPFPSPVTGQTWVTLWSPTTNAMTQRIVVETEHDMFCPGISMDAAGRYIVTGGDSATTTSIFDPTSNQWKRGAPMNVPRGYQSTTLLSDGRLFTLGGSFSGHDEIVRERKFGEVYDVVGDKWTELPGCIPEPIYTKDKLGQYRQDNHPWMFRWKQTSIFIAGPASAMNWYGVGNGGTQKAAGIRGEDPDAMCGIAVMYDAPAGKIFVSGGAVNYDEEIASSNAHVITLDQPNVNPRVDAIGRMNFPRIFHNGVALPDGTTLILGGNTIGHLFSDRDAVLVPELWDPRTGQYTRLNPHATARNYHSIAVLLFDGTVLHAGGGLCGDGCDQNHNDGEVFVPPYLLNSNGSLRQRPVITSISAESVNVGGTLTIKTDVPTSNLALMRLTSVTHTVNTDQRRIPFDGLVVGTSHTIKVPTDSGIALPGYYMLFAMKADRTPSIAKIIRVTLPATRTFNLLTVPDQQVLATVPEPDQRSNVQNLRGGKTGLEFAPLSFNYTQAQV</sequence>
<evidence type="ECO:0000259" key="2">
    <source>
        <dbReference type="PROSITE" id="PS50022"/>
    </source>
</evidence>
<dbReference type="InterPro" id="IPR013783">
    <property type="entry name" value="Ig-like_fold"/>
</dbReference>
<dbReference type="SUPFAM" id="SSF81296">
    <property type="entry name" value="E set domains"/>
    <property type="match status" value="1"/>
</dbReference>
<evidence type="ECO:0000256" key="1">
    <source>
        <dbReference type="SAM" id="SignalP"/>
    </source>
</evidence>
<dbReference type="Pfam" id="PF09118">
    <property type="entry name" value="GO-like_E_set"/>
    <property type="match status" value="1"/>
</dbReference>
<dbReference type="InterPro" id="IPR015202">
    <property type="entry name" value="GO-like_E_set"/>
</dbReference>
<dbReference type="InterPro" id="IPR014756">
    <property type="entry name" value="Ig_E-set"/>
</dbReference>
<accession>A0A6A6W949</accession>
<evidence type="ECO:0000313" key="4">
    <source>
        <dbReference type="Proteomes" id="UP000799437"/>
    </source>
</evidence>
<dbReference type="SUPFAM" id="SSF50965">
    <property type="entry name" value="Galactose oxidase, central domain"/>
    <property type="match status" value="1"/>
</dbReference>
<dbReference type="GeneID" id="54486523"/>
<feature type="domain" description="F5/8 type C" evidence="2">
    <location>
        <begin position="12"/>
        <end position="163"/>
    </location>
</feature>
<dbReference type="SMART" id="SM00231">
    <property type="entry name" value="FA58C"/>
    <property type="match status" value="1"/>
</dbReference>
<organism evidence="3 4">
    <name type="scientific">Pseudovirgaria hyperparasitica</name>
    <dbReference type="NCBI Taxonomy" id="470096"/>
    <lineage>
        <taxon>Eukaryota</taxon>
        <taxon>Fungi</taxon>
        <taxon>Dikarya</taxon>
        <taxon>Ascomycota</taxon>
        <taxon>Pezizomycotina</taxon>
        <taxon>Dothideomycetes</taxon>
        <taxon>Dothideomycetes incertae sedis</taxon>
        <taxon>Acrospermales</taxon>
        <taxon>Acrospermaceae</taxon>
        <taxon>Pseudovirgaria</taxon>
    </lineage>
</organism>
<dbReference type="InterPro" id="IPR037293">
    <property type="entry name" value="Gal_Oxidase_central_sf"/>
</dbReference>
<dbReference type="Gene3D" id="2.60.40.10">
    <property type="entry name" value="Immunoglobulins"/>
    <property type="match status" value="1"/>
</dbReference>
<dbReference type="RefSeq" id="XP_033600995.1">
    <property type="nucleotide sequence ID" value="XM_033745469.1"/>
</dbReference>
<dbReference type="Pfam" id="PF00754">
    <property type="entry name" value="F5_F8_type_C"/>
    <property type="match status" value="1"/>
</dbReference>
<dbReference type="SUPFAM" id="SSF49785">
    <property type="entry name" value="Galactose-binding domain-like"/>
    <property type="match status" value="1"/>
</dbReference>
<dbReference type="PANTHER" id="PTHR32208:SF68">
    <property type="entry name" value="GALACTOSE OXIDASE"/>
    <property type="match status" value="1"/>
</dbReference>
<dbReference type="Gene3D" id="2.130.10.80">
    <property type="entry name" value="Galactose oxidase/kelch, beta-propeller"/>
    <property type="match status" value="1"/>
</dbReference>
<name>A0A6A6W949_9PEZI</name>
<feature type="signal peptide" evidence="1">
    <location>
        <begin position="1"/>
        <end position="19"/>
    </location>
</feature>
<proteinExistence type="predicted"/>
<protein>
    <submittedName>
        <fullName evidence="3">Galactose oxidase mutant W290f</fullName>
    </submittedName>
</protein>
<dbReference type="Gene3D" id="2.60.120.260">
    <property type="entry name" value="Galactose-binding domain-like"/>
    <property type="match status" value="1"/>
</dbReference>
<dbReference type="EMBL" id="ML996571">
    <property type="protein sequence ID" value="KAF2758544.1"/>
    <property type="molecule type" value="Genomic_DNA"/>
</dbReference>
<dbReference type="SMART" id="SM00612">
    <property type="entry name" value="Kelch"/>
    <property type="match status" value="2"/>
</dbReference>
<dbReference type="InterPro" id="IPR006652">
    <property type="entry name" value="Kelch_1"/>
</dbReference>
<dbReference type="OrthoDB" id="2019572at2759"/>
<dbReference type="CDD" id="cd02851">
    <property type="entry name" value="E_set_GO_C"/>
    <property type="match status" value="1"/>
</dbReference>
<reference evidence="3" key="1">
    <citation type="journal article" date="2020" name="Stud. Mycol.">
        <title>101 Dothideomycetes genomes: a test case for predicting lifestyles and emergence of pathogens.</title>
        <authorList>
            <person name="Haridas S."/>
            <person name="Albert R."/>
            <person name="Binder M."/>
            <person name="Bloem J."/>
            <person name="Labutti K."/>
            <person name="Salamov A."/>
            <person name="Andreopoulos B."/>
            <person name="Baker S."/>
            <person name="Barry K."/>
            <person name="Bills G."/>
            <person name="Bluhm B."/>
            <person name="Cannon C."/>
            <person name="Castanera R."/>
            <person name="Culley D."/>
            <person name="Daum C."/>
            <person name="Ezra D."/>
            <person name="Gonzalez J."/>
            <person name="Henrissat B."/>
            <person name="Kuo A."/>
            <person name="Liang C."/>
            <person name="Lipzen A."/>
            <person name="Lutzoni F."/>
            <person name="Magnuson J."/>
            <person name="Mondo S."/>
            <person name="Nolan M."/>
            <person name="Ohm R."/>
            <person name="Pangilinan J."/>
            <person name="Park H.-J."/>
            <person name="Ramirez L."/>
            <person name="Alfaro M."/>
            <person name="Sun H."/>
            <person name="Tritt A."/>
            <person name="Yoshinaga Y."/>
            <person name="Zwiers L.-H."/>
            <person name="Turgeon B."/>
            <person name="Goodwin S."/>
            <person name="Spatafora J."/>
            <person name="Crous P."/>
            <person name="Grigoriev I."/>
        </authorList>
    </citation>
    <scope>NUCLEOTIDE SEQUENCE</scope>
    <source>
        <strain evidence="3">CBS 121739</strain>
    </source>
</reference>